<keyword evidence="5" id="KW-0449">Lipoprotein</keyword>
<proteinExistence type="inferred from homology"/>
<accession>A0A4P6UGJ9</accession>
<evidence type="ECO:0000256" key="4">
    <source>
        <dbReference type="ARBA" id="ARBA00023237"/>
    </source>
</evidence>
<gene>
    <name evidence="6" type="primary">lptE</name>
    <name evidence="8" type="ORF">DW355_05840</name>
</gene>
<dbReference type="GO" id="GO:0015920">
    <property type="term" value="P:lipopolysaccharide transport"/>
    <property type="evidence" value="ECO:0007669"/>
    <property type="project" value="TreeGrafter"/>
</dbReference>
<comment type="similarity">
    <text evidence="6">Belongs to the LptE lipoprotein family.</text>
</comment>
<dbReference type="GO" id="GO:1990351">
    <property type="term" value="C:transporter complex"/>
    <property type="evidence" value="ECO:0007669"/>
    <property type="project" value="TreeGrafter"/>
</dbReference>
<dbReference type="OrthoDB" id="5298094at2"/>
<dbReference type="EMBL" id="CP031395">
    <property type="protein sequence ID" value="QBK04368.1"/>
    <property type="molecule type" value="Genomic_DNA"/>
</dbReference>
<dbReference type="Gene3D" id="3.30.160.150">
    <property type="entry name" value="Lipoprotein like domain"/>
    <property type="match status" value="1"/>
</dbReference>
<evidence type="ECO:0000256" key="6">
    <source>
        <dbReference type="HAMAP-Rule" id="MF_01186"/>
    </source>
</evidence>
<dbReference type="GO" id="GO:0009279">
    <property type="term" value="C:cell outer membrane"/>
    <property type="evidence" value="ECO:0007669"/>
    <property type="project" value="UniProtKB-UniRule"/>
</dbReference>
<evidence type="ECO:0000256" key="3">
    <source>
        <dbReference type="ARBA" id="ARBA00023139"/>
    </source>
</evidence>
<evidence type="ECO:0000256" key="5">
    <source>
        <dbReference type="ARBA" id="ARBA00023288"/>
    </source>
</evidence>
<protein>
    <recommendedName>
        <fullName evidence="6">LPS-assembly lipoprotein LptE</fullName>
    </recommendedName>
</protein>
<evidence type="ECO:0000256" key="7">
    <source>
        <dbReference type="SAM" id="Phobius"/>
    </source>
</evidence>
<keyword evidence="2 6" id="KW-0472">Membrane</keyword>
<dbReference type="Pfam" id="PF04390">
    <property type="entry name" value="LptE"/>
    <property type="match status" value="1"/>
</dbReference>
<dbReference type="GO" id="GO:0001530">
    <property type="term" value="F:lipopolysaccharide binding"/>
    <property type="evidence" value="ECO:0007669"/>
    <property type="project" value="TreeGrafter"/>
</dbReference>
<dbReference type="PANTHER" id="PTHR38098">
    <property type="entry name" value="LPS-ASSEMBLY LIPOPROTEIN LPTE"/>
    <property type="match status" value="1"/>
</dbReference>
<keyword evidence="4 6" id="KW-0998">Cell outer membrane</keyword>
<comment type="subunit">
    <text evidence="6">Component of the lipopolysaccharide transport and assembly complex. Interacts with LptD.</text>
</comment>
<dbReference type="PANTHER" id="PTHR38098:SF1">
    <property type="entry name" value="LPS-ASSEMBLY LIPOPROTEIN LPTE"/>
    <property type="match status" value="1"/>
</dbReference>
<keyword evidence="7" id="KW-0812">Transmembrane</keyword>
<keyword evidence="7" id="KW-1133">Transmembrane helix</keyword>
<dbReference type="InterPro" id="IPR007485">
    <property type="entry name" value="LPS_assembly_LptE"/>
</dbReference>
<keyword evidence="3" id="KW-0564">Palmitate</keyword>
<sequence length="203" mass="22431">MFTTTLRPPGSRRPFSNSCGEHRPWLAQASTTAVLLACFVLTALLAGCGFGLRPSVDYPFRTLYSSAPRYSPLGVELKRQLPASGPLVYLTEPAKPTDAQVVLDVYGELRKKTVIGVNATGQAREFQLNLTLKFRLRTPQGQIIIPETTLTQQRTMSYDETLALAKEAEEAALYRGMQIDLVQQIVRRLAALDAKTLETSSQE</sequence>
<comment type="function">
    <text evidence="6">Together with LptD, is involved in the assembly of lipopolysaccharide (LPS) at the surface of the outer membrane. Required for the proper assembly of LptD. Binds LPS and may serve as the LPS recognition site at the outer membrane.</text>
</comment>
<evidence type="ECO:0000313" key="9">
    <source>
        <dbReference type="Proteomes" id="UP000292939"/>
    </source>
</evidence>
<evidence type="ECO:0000313" key="8">
    <source>
        <dbReference type="EMBL" id="QBK04368.1"/>
    </source>
</evidence>
<dbReference type="Proteomes" id="UP000292939">
    <property type="component" value="Chromosome"/>
</dbReference>
<name>A0A4P6UGJ9_9BURK</name>
<evidence type="ECO:0000256" key="2">
    <source>
        <dbReference type="ARBA" id="ARBA00023136"/>
    </source>
</evidence>
<feature type="transmembrane region" description="Helical" evidence="7">
    <location>
        <begin position="33"/>
        <end position="52"/>
    </location>
</feature>
<dbReference type="GO" id="GO:0043165">
    <property type="term" value="P:Gram-negative-bacterium-type cell outer membrane assembly"/>
    <property type="evidence" value="ECO:0007669"/>
    <property type="project" value="UniProtKB-UniRule"/>
</dbReference>
<keyword evidence="1" id="KW-0732">Signal</keyword>
<reference evidence="8 9" key="1">
    <citation type="submission" date="2018-07" db="EMBL/GenBank/DDBJ databases">
        <title>Exploring interactions and the metabolic potential of the ultra-small soil bacteria Hylemonella gracilis.</title>
        <authorList>
            <person name="Tyc O."/>
            <person name="Kulkarni P."/>
            <person name="Gawehns F."/>
            <person name="Hundscheid M."/>
            <person name="Zweers H."/>
            <person name="Garbeva P."/>
        </authorList>
    </citation>
    <scope>NUCLEOTIDE SEQUENCE [LARGE SCALE GENOMIC DNA]</scope>
    <source>
        <strain evidence="8 9">NS1</strain>
    </source>
</reference>
<dbReference type="KEGG" id="hgr:DW355_05840"/>
<dbReference type="HAMAP" id="MF_01186">
    <property type="entry name" value="LPS_assembly_LptE"/>
    <property type="match status" value="1"/>
</dbReference>
<organism evidence="8 9">
    <name type="scientific">Hylemonella gracilis</name>
    <dbReference type="NCBI Taxonomy" id="80880"/>
    <lineage>
        <taxon>Bacteria</taxon>
        <taxon>Pseudomonadati</taxon>
        <taxon>Pseudomonadota</taxon>
        <taxon>Betaproteobacteria</taxon>
        <taxon>Burkholderiales</taxon>
        <taxon>Comamonadaceae</taxon>
        <taxon>Hylemonella</taxon>
    </lineage>
</organism>
<dbReference type="AlphaFoldDB" id="A0A4P6UGJ9"/>
<evidence type="ECO:0000256" key="1">
    <source>
        <dbReference type="ARBA" id="ARBA00022729"/>
    </source>
</evidence>